<dbReference type="InterPro" id="IPR035488">
    <property type="entry name" value="FrlB_SIS"/>
</dbReference>
<dbReference type="InterPro" id="IPR046348">
    <property type="entry name" value="SIS_dom_sf"/>
</dbReference>
<dbReference type="PANTHER" id="PTHR10937">
    <property type="entry name" value="GLUCOSAMINE--FRUCTOSE-6-PHOSPHATE AMINOTRANSFERASE, ISOMERIZING"/>
    <property type="match status" value="1"/>
</dbReference>
<dbReference type="CDD" id="cd05009">
    <property type="entry name" value="SIS_GlmS_GlmD_2"/>
    <property type="match status" value="1"/>
</dbReference>
<feature type="domain" description="SIS" evidence="1">
    <location>
        <begin position="26"/>
        <end position="182"/>
    </location>
</feature>
<dbReference type="AlphaFoldDB" id="A0A9X8UIH5"/>
<dbReference type="Proteomes" id="UP000294682">
    <property type="component" value="Unassembled WGS sequence"/>
</dbReference>
<evidence type="ECO:0000313" key="3">
    <source>
        <dbReference type="Proteomes" id="UP000294682"/>
    </source>
</evidence>
<comment type="caution">
    <text evidence="2">The sequence shown here is derived from an EMBL/GenBank/DDBJ whole genome shotgun (WGS) entry which is preliminary data.</text>
</comment>
<dbReference type="Gene3D" id="1.10.10.2240">
    <property type="match status" value="1"/>
</dbReference>
<dbReference type="Pfam" id="PF01380">
    <property type="entry name" value="SIS"/>
    <property type="match status" value="1"/>
</dbReference>
<dbReference type="InterPro" id="IPR035490">
    <property type="entry name" value="GlmS/FrlB_SIS"/>
</dbReference>
<protein>
    <submittedName>
        <fullName evidence="2">Fructoselysine-6-phosphate deglycase</fullName>
    </submittedName>
</protein>
<keyword evidence="3" id="KW-1185">Reference proteome</keyword>
<dbReference type="Gene3D" id="3.40.50.10490">
    <property type="entry name" value="Glucose-6-phosphate isomerase like protein, domain 1"/>
    <property type="match status" value="1"/>
</dbReference>
<organism evidence="2 3">
    <name type="scientific">Harryflintia acetispora</name>
    <dbReference type="NCBI Taxonomy" id="1849041"/>
    <lineage>
        <taxon>Bacteria</taxon>
        <taxon>Bacillati</taxon>
        <taxon>Bacillota</taxon>
        <taxon>Clostridia</taxon>
        <taxon>Eubacteriales</taxon>
        <taxon>Oscillospiraceae</taxon>
        <taxon>Harryflintia</taxon>
    </lineage>
</organism>
<gene>
    <name evidence="2" type="ORF">EDD78_107103</name>
</gene>
<dbReference type="EMBL" id="SLUK01000007">
    <property type="protein sequence ID" value="TCL43001.1"/>
    <property type="molecule type" value="Genomic_DNA"/>
</dbReference>
<dbReference type="RefSeq" id="WP_079700009.1">
    <property type="nucleotide sequence ID" value="NZ_JADNAH010000002.1"/>
</dbReference>
<dbReference type="PROSITE" id="PS51464">
    <property type="entry name" value="SIS"/>
    <property type="match status" value="1"/>
</dbReference>
<sequence>MEKTREEYTKSINEGVAQREAVEKAVAEIYKKGCKNVFLVGCGGSLAVMSPMRYFIEKYSELPVYEFNSNEFVHMKPRQFCSESMFITSSYTGTTPETVAAAQYAKETGAHIIAFTGNLESPLAQTADYSFSCGSKLIIMYQIIFYMLRLHGDFDQYEEMQDILSKIADEMYDAKLAAEDKAKEFAKTYKDEKFFFVTGSGAGYGECYTYGNCILEEMQWIYAHPVHAGEFFHGAFEMLTEESPIIVLQGEDATRPLSDRVLSFAKRYTKKIIHVDTAEYADQMPSVKGIFREVFTPFMLTEILAVYSYELSVIRNHPLKTRRYMFKVEY</sequence>
<accession>A0A9X8UIH5</accession>
<dbReference type="GO" id="GO:0006487">
    <property type="term" value="P:protein N-linked glycosylation"/>
    <property type="evidence" value="ECO:0007669"/>
    <property type="project" value="TreeGrafter"/>
</dbReference>
<reference evidence="2 3" key="1">
    <citation type="submission" date="2019-03" db="EMBL/GenBank/DDBJ databases">
        <title>Genomic Encyclopedia of Type Strains, Phase IV (KMG-IV): sequencing the most valuable type-strain genomes for metagenomic binning, comparative biology and taxonomic classification.</title>
        <authorList>
            <person name="Goeker M."/>
        </authorList>
    </citation>
    <scope>NUCLEOTIDE SEQUENCE [LARGE SCALE GENOMIC DNA]</scope>
    <source>
        <strain evidence="2 3">DSM 100433</strain>
    </source>
</reference>
<dbReference type="GO" id="GO:0006047">
    <property type="term" value="P:UDP-N-acetylglucosamine metabolic process"/>
    <property type="evidence" value="ECO:0007669"/>
    <property type="project" value="TreeGrafter"/>
</dbReference>
<dbReference type="GO" id="GO:0006002">
    <property type="term" value="P:fructose 6-phosphate metabolic process"/>
    <property type="evidence" value="ECO:0007669"/>
    <property type="project" value="TreeGrafter"/>
</dbReference>
<proteinExistence type="predicted"/>
<dbReference type="InterPro" id="IPR001347">
    <property type="entry name" value="SIS_dom"/>
</dbReference>
<dbReference type="GO" id="GO:0097367">
    <property type="term" value="F:carbohydrate derivative binding"/>
    <property type="evidence" value="ECO:0007669"/>
    <property type="project" value="InterPro"/>
</dbReference>
<dbReference type="GO" id="GO:0004360">
    <property type="term" value="F:glutamine-fructose-6-phosphate transaminase (isomerizing) activity"/>
    <property type="evidence" value="ECO:0007669"/>
    <property type="project" value="TreeGrafter"/>
</dbReference>
<evidence type="ECO:0000259" key="1">
    <source>
        <dbReference type="PROSITE" id="PS51464"/>
    </source>
</evidence>
<dbReference type="CDD" id="cd05710">
    <property type="entry name" value="SIS_1"/>
    <property type="match status" value="1"/>
</dbReference>
<dbReference type="PIRSF" id="PIRSF009290">
    <property type="entry name" value="FrlB"/>
    <property type="match status" value="1"/>
</dbReference>
<dbReference type="OrthoDB" id="9782098at2"/>
<dbReference type="SUPFAM" id="SSF53697">
    <property type="entry name" value="SIS domain"/>
    <property type="match status" value="1"/>
</dbReference>
<dbReference type="InterPro" id="IPR024713">
    <property type="entry name" value="Fructosamine_deglycase_FrlB"/>
</dbReference>
<evidence type="ECO:0000313" key="2">
    <source>
        <dbReference type="EMBL" id="TCL43001.1"/>
    </source>
</evidence>
<dbReference type="PANTHER" id="PTHR10937:SF14">
    <property type="entry name" value="FRUCTOSELYSINE 6-PHOSPHATE DEGLYCASE"/>
    <property type="match status" value="1"/>
</dbReference>
<name>A0A9X8UIH5_9FIRM</name>
<dbReference type="Gene3D" id="3.40.50.12570">
    <property type="match status" value="1"/>
</dbReference>